<dbReference type="PANTHER" id="PTHR22901">
    <property type="entry name" value="SIALATE O-ACETYLESTERASE"/>
    <property type="match status" value="1"/>
</dbReference>
<dbReference type="InterPro" id="IPR039329">
    <property type="entry name" value="SIAE"/>
</dbReference>
<dbReference type="InterPro" id="IPR005181">
    <property type="entry name" value="SASA"/>
</dbReference>
<dbReference type="Gene3D" id="2.60.40.10">
    <property type="entry name" value="Immunoglobulins"/>
    <property type="match status" value="1"/>
</dbReference>
<dbReference type="EMBL" id="CP036425">
    <property type="protein sequence ID" value="QDU35173.1"/>
    <property type="molecule type" value="Genomic_DNA"/>
</dbReference>
<sequence length="669" mass="75087" precursor="true">MNTPFKTLRFLPALLLLLTISLPAFAQSLSVASIISDHMMLQRNTTCPIWGKAKPYQNITVTIDDQTHTTTTNINGKWRINLKPISTKGPFTLTITSPDQTLTITDVITGEVWLGSGQSNMEWSVRSSNNAEQEQANAQYPDIRIFTVKHQANHSDEILDPNGQWESVTPKSIEHFSAVAYFFGRKIHQELNTPVGLIDSSWGGTPAQSWTPIHALRQNSKLNRYVKTYDQKRTDWAARIKDFNANQERYQQIQKTLSNAPDNQGAAKGYHTSDFNDSDWETTNLPVKYAEINSTPDINGVLWVRTSVELPSQLQNKQLTLNLGVIDDYDLTYVNGQIVGQIGKENSRASGTNRKYTIPASVNNKPTLTIAVRVVDTLRTGGFKSGGHNFYLTNDSDKIRIDKNDWKYKFAFIYTKETPGRLDRDIRLSISGLYNGMIQPLIPYAIKGVLWYQGESNNNGHTTYEPLLTSLITSWREAWDQPINKDFPFLIVQLPNYREPSKKVEQHSWAHLREAQRLTHAKLPNTGLATIIDIGDTKNIHPRNKQDVGLRLAYWALAETYNKPITPAGPLFTHQTINKDNSITLHFKYADGIKPLSGDKLSGFFISSNGRSFAPATAIINPDNTITVSHPSILNPKVVAYGFASNPEKMNLNLTNDSNIPASPFLSSN</sequence>
<evidence type="ECO:0000259" key="3">
    <source>
        <dbReference type="Pfam" id="PF03629"/>
    </source>
</evidence>
<dbReference type="GO" id="GO:0001681">
    <property type="term" value="F:sialate O-acetylesterase activity"/>
    <property type="evidence" value="ECO:0007669"/>
    <property type="project" value="InterPro"/>
</dbReference>
<dbReference type="InterPro" id="IPR036514">
    <property type="entry name" value="SGNH_hydro_sf"/>
</dbReference>
<dbReference type="InterPro" id="IPR008979">
    <property type="entry name" value="Galactose-bd-like_sf"/>
</dbReference>
<dbReference type="GO" id="GO:0005975">
    <property type="term" value="P:carbohydrate metabolic process"/>
    <property type="evidence" value="ECO:0007669"/>
    <property type="project" value="TreeGrafter"/>
</dbReference>
<feature type="chain" id="PRO_5021907328" evidence="2">
    <location>
        <begin position="27"/>
        <end position="669"/>
    </location>
</feature>
<organism evidence="4 5">
    <name type="scientific">Poriferisphaera corsica</name>
    <dbReference type="NCBI Taxonomy" id="2528020"/>
    <lineage>
        <taxon>Bacteria</taxon>
        <taxon>Pseudomonadati</taxon>
        <taxon>Planctomycetota</taxon>
        <taxon>Phycisphaerae</taxon>
        <taxon>Phycisphaerales</taxon>
        <taxon>Phycisphaeraceae</taxon>
        <taxon>Poriferisphaera</taxon>
    </lineage>
</organism>
<dbReference type="KEGG" id="pcor:KS4_32530"/>
<keyword evidence="1 4" id="KW-0378">Hydrolase</keyword>
<dbReference type="SUPFAM" id="SSF49785">
    <property type="entry name" value="Galactose-binding domain-like"/>
    <property type="match status" value="1"/>
</dbReference>
<evidence type="ECO:0000313" key="5">
    <source>
        <dbReference type="Proteomes" id="UP000317369"/>
    </source>
</evidence>
<feature type="domain" description="Sialate O-acetylesterase" evidence="3">
    <location>
        <begin position="445"/>
        <end position="545"/>
    </location>
</feature>
<dbReference type="Gene3D" id="3.40.50.1110">
    <property type="entry name" value="SGNH hydrolase"/>
    <property type="match status" value="2"/>
</dbReference>
<feature type="signal peptide" evidence="2">
    <location>
        <begin position="1"/>
        <end position="26"/>
    </location>
</feature>
<dbReference type="Pfam" id="PF03629">
    <property type="entry name" value="SASA"/>
    <property type="match status" value="2"/>
</dbReference>
<feature type="domain" description="Sialate O-acetylesterase" evidence="3">
    <location>
        <begin position="111"/>
        <end position="225"/>
    </location>
</feature>
<dbReference type="AlphaFoldDB" id="A0A517YY61"/>
<dbReference type="PANTHER" id="PTHR22901:SF0">
    <property type="entry name" value="SIALATE O-ACETYLESTERASE"/>
    <property type="match status" value="1"/>
</dbReference>
<dbReference type="InterPro" id="IPR013783">
    <property type="entry name" value="Ig-like_fold"/>
</dbReference>
<name>A0A517YY61_9BACT</name>
<evidence type="ECO:0000313" key="4">
    <source>
        <dbReference type="EMBL" id="QDU35173.1"/>
    </source>
</evidence>
<reference evidence="4 5" key="1">
    <citation type="submission" date="2019-02" db="EMBL/GenBank/DDBJ databases">
        <title>Deep-cultivation of Planctomycetes and their phenomic and genomic characterization uncovers novel biology.</title>
        <authorList>
            <person name="Wiegand S."/>
            <person name="Jogler M."/>
            <person name="Boedeker C."/>
            <person name="Pinto D."/>
            <person name="Vollmers J."/>
            <person name="Rivas-Marin E."/>
            <person name="Kohn T."/>
            <person name="Peeters S.H."/>
            <person name="Heuer A."/>
            <person name="Rast P."/>
            <person name="Oberbeckmann S."/>
            <person name="Bunk B."/>
            <person name="Jeske O."/>
            <person name="Meyerdierks A."/>
            <person name="Storesund J.E."/>
            <person name="Kallscheuer N."/>
            <person name="Luecker S."/>
            <person name="Lage O.M."/>
            <person name="Pohl T."/>
            <person name="Merkel B.J."/>
            <person name="Hornburger P."/>
            <person name="Mueller R.-W."/>
            <person name="Bruemmer F."/>
            <person name="Labrenz M."/>
            <person name="Spormann A.M."/>
            <person name="Op den Camp H."/>
            <person name="Overmann J."/>
            <person name="Amann R."/>
            <person name="Jetten M.S.M."/>
            <person name="Mascher T."/>
            <person name="Medema M.H."/>
            <person name="Devos D.P."/>
            <person name="Kaster A.-K."/>
            <person name="Ovreas L."/>
            <person name="Rohde M."/>
            <person name="Galperin M.Y."/>
            <person name="Jogler C."/>
        </authorList>
    </citation>
    <scope>NUCLEOTIDE SEQUENCE [LARGE SCALE GENOMIC DNA]</scope>
    <source>
        <strain evidence="4 5">KS4</strain>
    </source>
</reference>
<dbReference type="Proteomes" id="UP000317369">
    <property type="component" value="Chromosome"/>
</dbReference>
<keyword evidence="5" id="KW-1185">Reference proteome</keyword>
<keyword evidence="2" id="KW-0732">Signal</keyword>
<proteinExistence type="predicted"/>
<gene>
    <name evidence="4" type="ORF">KS4_32530</name>
</gene>
<dbReference type="OrthoDB" id="9795554at2"/>
<protein>
    <submittedName>
        <fullName evidence="4">Glycosyl hydrolases family 2, sugar binding domain</fullName>
    </submittedName>
</protein>
<accession>A0A517YY61</accession>
<dbReference type="RefSeq" id="WP_145080116.1">
    <property type="nucleotide sequence ID" value="NZ_CP036425.1"/>
</dbReference>
<dbReference type="SUPFAM" id="SSF52266">
    <property type="entry name" value="SGNH hydrolase"/>
    <property type="match status" value="1"/>
</dbReference>
<evidence type="ECO:0000256" key="2">
    <source>
        <dbReference type="SAM" id="SignalP"/>
    </source>
</evidence>
<evidence type="ECO:0000256" key="1">
    <source>
        <dbReference type="ARBA" id="ARBA00022801"/>
    </source>
</evidence>